<dbReference type="OMA" id="QGLYQTK"/>
<name>G3JGS9_CORMM</name>
<dbReference type="EMBL" id="JH126401">
    <property type="protein sequence ID" value="EGX92443.1"/>
    <property type="molecule type" value="Genomic_DNA"/>
</dbReference>
<protein>
    <submittedName>
        <fullName evidence="4">YagE family protein</fullName>
    </submittedName>
</protein>
<feature type="region of interest" description="Disordered" evidence="2">
    <location>
        <begin position="48"/>
        <end position="84"/>
    </location>
</feature>
<dbReference type="GO" id="GO:0005739">
    <property type="term" value="C:mitochondrion"/>
    <property type="evidence" value="ECO:0007669"/>
    <property type="project" value="UniProtKB-ARBA"/>
</dbReference>
<reference evidence="4 5" key="1">
    <citation type="journal article" date="2011" name="Genome Biol.">
        <title>Genome sequence of the insect pathogenic fungus Cordyceps militaris, a valued traditional Chinese medicine.</title>
        <authorList>
            <person name="Zheng P."/>
            <person name="Xia Y."/>
            <person name="Xiao G."/>
            <person name="Xiong C."/>
            <person name="Hu X."/>
            <person name="Zhang S."/>
            <person name="Zheng H."/>
            <person name="Huang Y."/>
            <person name="Zhou Y."/>
            <person name="Wang S."/>
            <person name="Zhao G.P."/>
            <person name="Liu X."/>
            <person name="St Leger R.J."/>
            <person name="Wang C."/>
        </authorList>
    </citation>
    <scope>NUCLEOTIDE SEQUENCE [LARGE SCALE GENOMIC DNA]</scope>
    <source>
        <strain evidence="4 5">CM01</strain>
    </source>
</reference>
<keyword evidence="5" id="KW-1185">Reference proteome</keyword>
<accession>G3JGS9</accession>
<dbReference type="VEuPathDB" id="FungiDB:CCM_03816"/>
<dbReference type="HOGENOM" id="CLU_011220_0_1_1"/>
<dbReference type="InterPro" id="IPR003734">
    <property type="entry name" value="DUF155"/>
</dbReference>
<dbReference type="AlphaFoldDB" id="G3JGS9"/>
<dbReference type="InterPro" id="IPR051624">
    <property type="entry name" value="RMD1/Sad1-interacting"/>
</dbReference>
<dbReference type="PANTHER" id="PTHR16255">
    <property type="entry name" value="REQUIRED FOR MEIOTIC NUCLEAR DIVISION PROTEIN 1 HOMOLOG"/>
    <property type="match status" value="1"/>
</dbReference>
<evidence type="ECO:0000256" key="1">
    <source>
        <dbReference type="ARBA" id="ARBA00008306"/>
    </source>
</evidence>
<sequence>MRSSPWRISLHQAARLMSGSRLALSRPPPRLFHQSASECLPRQRSFFTSNPYLSRDDPSAEPASLAPPSSSPAKRKPARATTAAAAKTSLRRVALIAQHPEHNTTTTSGQQPPAAATDYSTVVSAVCLAEGFHMPTVLSILSSGFDMDPDGTGFDASEVVHARTGGGGDVFVFPSGTLVTWAVAPGPAADLAQQLLPAAEDVHPLVLREAEDLDFTRDAARATSVLRGDVIVLGSSSSSRLGTTLAQIAFSSGLARSTKLGVLETALASYFESTRAVPALLAAGGRRHVPLSRRFILRKTGELLALRARLNHYSELTDALPDLFWDSRSELGLDGYYEQVGRALDVGVRIRALNQKMDYAQEIATVLREMASERHGTRLEWIIIALIAVEVGFEMRHIVREWTHEHGSGGVTV</sequence>
<evidence type="ECO:0000313" key="5">
    <source>
        <dbReference type="Proteomes" id="UP000001610"/>
    </source>
</evidence>
<dbReference type="GO" id="GO:0070131">
    <property type="term" value="P:positive regulation of mitochondrial translation"/>
    <property type="evidence" value="ECO:0007669"/>
    <property type="project" value="TreeGrafter"/>
</dbReference>
<dbReference type="PANTHER" id="PTHR16255:SF1">
    <property type="entry name" value="REQUIRED FOR MEIOTIC NUCLEAR DIVISION PROTEIN 1 HOMOLOG"/>
    <property type="match status" value="1"/>
</dbReference>
<dbReference type="Proteomes" id="UP000001610">
    <property type="component" value="Unassembled WGS sequence"/>
</dbReference>
<gene>
    <name evidence="4" type="ORF">CCM_03816</name>
</gene>
<organism evidence="4 5">
    <name type="scientific">Cordyceps militaris (strain CM01)</name>
    <name type="common">Caterpillar fungus</name>
    <dbReference type="NCBI Taxonomy" id="983644"/>
    <lineage>
        <taxon>Eukaryota</taxon>
        <taxon>Fungi</taxon>
        <taxon>Dikarya</taxon>
        <taxon>Ascomycota</taxon>
        <taxon>Pezizomycotina</taxon>
        <taxon>Sordariomycetes</taxon>
        <taxon>Hypocreomycetidae</taxon>
        <taxon>Hypocreales</taxon>
        <taxon>Cordycipitaceae</taxon>
        <taxon>Cordyceps</taxon>
    </lineage>
</organism>
<feature type="compositionally biased region" description="Low complexity" evidence="2">
    <location>
        <begin position="60"/>
        <end position="72"/>
    </location>
</feature>
<evidence type="ECO:0000313" key="4">
    <source>
        <dbReference type="EMBL" id="EGX92443.1"/>
    </source>
</evidence>
<dbReference type="Pfam" id="PF02582">
    <property type="entry name" value="DUF155"/>
    <property type="match status" value="1"/>
</dbReference>
<proteinExistence type="inferred from homology"/>
<evidence type="ECO:0000256" key="2">
    <source>
        <dbReference type="SAM" id="MobiDB-lite"/>
    </source>
</evidence>
<comment type="similarity">
    <text evidence="1">Belongs to the RMD1/sif2 family.</text>
</comment>
<dbReference type="eggNOG" id="KOG2861">
    <property type="taxonomic scope" value="Eukaryota"/>
</dbReference>
<dbReference type="OrthoDB" id="242766at2759"/>
<dbReference type="FunCoup" id="G3JGS9">
    <property type="interactions" value="63"/>
</dbReference>
<evidence type="ECO:0000259" key="3">
    <source>
        <dbReference type="Pfam" id="PF02582"/>
    </source>
</evidence>
<dbReference type="RefSeq" id="XP_006669027.1">
    <property type="nucleotide sequence ID" value="XM_006668964.1"/>
</dbReference>
<dbReference type="KEGG" id="cmt:CCM_03816"/>
<dbReference type="InParanoid" id="G3JGS9"/>
<feature type="domain" description="DUF155" evidence="3">
    <location>
        <begin position="170"/>
        <end position="354"/>
    </location>
</feature>
<dbReference type="GeneID" id="18165839"/>